<dbReference type="AlphaFoldDB" id="A0A2H3DYW3"/>
<evidence type="ECO:0000313" key="2">
    <source>
        <dbReference type="Proteomes" id="UP000217790"/>
    </source>
</evidence>
<name>A0A2H3DYW3_ARMGA</name>
<reference evidence="2" key="1">
    <citation type="journal article" date="2017" name="Nat. Ecol. Evol.">
        <title>Genome expansion and lineage-specific genetic innovations in the forest pathogenic fungi Armillaria.</title>
        <authorList>
            <person name="Sipos G."/>
            <person name="Prasanna A.N."/>
            <person name="Walter M.C."/>
            <person name="O'Connor E."/>
            <person name="Balint B."/>
            <person name="Krizsan K."/>
            <person name="Kiss B."/>
            <person name="Hess J."/>
            <person name="Varga T."/>
            <person name="Slot J."/>
            <person name="Riley R."/>
            <person name="Boka B."/>
            <person name="Rigling D."/>
            <person name="Barry K."/>
            <person name="Lee J."/>
            <person name="Mihaltcheva S."/>
            <person name="LaButti K."/>
            <person name="Lipzen A."/>
            <person name="Waldron R."/>
            <person name="Moloney N.M."/>
            <person name="Sperisen C."/>
            <person name="Kredics L."/>
            <person name="Vagvoelgyi C."/>
            <person name="Patrignani A."/>
            <person name="Fitzpatrick D."/>
            <person name="Nagy I."/>
            <person name="Doyle S."/>
            <person name="Anderson J.B."/>
            <person name="Grigoriev I.V."/>
            <person name="Gueldener U."/>
            <person name="Muensterkoetter M."/>
            <person name="Nagy L.G."/>
        </authorList>
    </citation>
    <scope>NUCLEOTIDE SEQUENCE [LARGE SCALE GENOMIC DNA]</scope>
    <source>
        <strain evidence="2">Ar21-2</strain>
    </source>
</reference>
<accession>A0A2H3DYW3</accession>
<dbReference type="Proteomes" id="UP000217790">
    <property type="component" value="Unassembled WGS sequence"/>
</dbReference>
<keyword evidence="2" id="KW-1185">Reference proteome</keyword>
<evidence type="ECO:0000313" key="1">
    <source>
        <dbReference type="EMBL" id="PBL00400.1"/>
    </source>
</evidence>
<dbReference type="EMBL" id="KZ293646">
    <property type="protein sequence ID" value="PBL00400.1"/>
    <property type="molecule type" value="Genomic_DNA"/>
</dbReference>
<organism evidence="1 2">
    <name type="scientific">Armillaria gallica</name>
    <name type="common">Bulbous honey fungus</name>
    <name type="synonym">Armillaria bulbosa</name>
    <dbReference type="NCBI Taxonomy" id="47427"/>
    <lineage>
        <taxon>Eukaryota</taxon>
        <taxon>Fungi</taxon>
        <taxon>Dikarya</taxon>
        <taxon>Basidiomycota</taxon>
        <taxon>Agaricomycotina</taxon>
        <taxon>Agaricomycetes</taxon>
        <taxon>Agaricomycetidae</taxon>
        <taxon>Agaricales</taxon>
        <taxon>Marasmiineae</taxon>
        <taxon>Physalacriaceae</taxon>
        <taxon>Armillaria</taxon>
    </lineage>
</organism>
<proteinExistence type="predicted"/>
<protein>
    <submittedName>
        <fullName evidence="1">Uncharacterized protein</fullName>
    </submittedName>
</protein>
<dbReference type="InParanoid" id="A0A2H3DYW3"/>
<sequence length="78" mass="8868">MTRVLEVCLAPNEFESILHSKNWRMECASTRAYKGPRPPGFADNSWSCSILAIYMPLAAVLISRYSKNLMLLVNFCLQ</sequence>
<gene>
    <name evidence="1" type="ORF">ARMGADRAFT_1006611</name>
</gene>